<comment type="subcellular location">
    <subcellularLocation>
        <location evidence="1">Nucleus inner membrane</location>
        <topology evidence="1">Multi-pass membrane protein</topology>
    </subcellularLocation>
</comment>
<feature type="transmembrane region" description="Helical" evidence="8">
    <location>
        <begin position="721"/>
        <end position="744"/>
    </location>
</feature>
<dbReference type="GO" id="GO:0005521">
    <property type="term" value="F:lamin binding"/>
    <property type="evidence" value="ECO:0007669"/>
    <property type="project" value="TreeGrafter"/>
</dbReference>
<reference evidence="10 11" key="1">
    <citation type="submission" date="2017-12" db="EMBL/GenBank/DDBJ databases">
        <title>Hemimetabolous genomes reveal molecular basis of termite eusociality.</title>
        <authorList>
            <person name="Harrison M.C."/>
            <person name="Jongepier E."/>
            <person name="Robertson H.M."/>
            <person name="Arning N."/>
            <person name="Bitard-Feildel T."/>
            <person name="Chao H."/>
            <person name="Childers C.P."/>
            <person name="Dinh H."/>
            <person name="Doddapaneni H."/>
            <person name="Dugan S."/>
            <person name="Gowin J."/>
            <person name="Greiner C."/>
            <person name="Han Y."/>
            <person name="Hu H."/>
            <person name="Hughes D.S.T."/>
            <person name="Huylmans A.-K."/>
            <person name="Kemena C."/>
            <person name="Kremer L.P.M."/>
            <person name="Lee S.L."/>
            <person name="Lopez-Ezquerra A."/>
            <person name="Mallet L."/>
            <person name="Monroy-Kuhn J.M."/>
            <person name="Moser A."/>
            <person name="Murali S.C."/>
            <person name="Muzny D.M."/>
            <person name="Otani S."/>
            <person name="Piulachs M.-D."/>
            <person name="Poelchau M."/>
            <person name="Qu J."/>
            <person name="Schaub F."/>
            <person name="Wada-Katsumata A."/>
            <person name="Worley K.C."/>
            <person name="Xie Q."/>
            <person name="Ylla G."/>
            <person name="Poulsen M."/>
            <person name="Gibbs R.A."/>
            <person name="Schal C."/>
            <person name="Richards S."/>
            <person name="Belles X."/>
            <person name="Korb J."/>
            <person name="Bornberg-Bauer E."/>
        </authorList>
    </citation>
    <scope>NUCLEOTIDE SEQUENCE [LARGE SCALE GENOMIC DNA]</scope>
    <source>
        <tissue evidence="10">Whole body</tissue>
    </source>
</reference>
<evidence type="ECO:0000256" key="3">
    <source>
        <dbReference type="ARBA" id="ARBA00022692"/>
    </source>
</evidence>
<evidence type="ECO:0000259" key="9">
    <source>
        <dbReference type="Pfam" id="PF09779"/>
    </source>
</evidence>
<organism evidence="10 11">
    <name type="scientific">Cryptotermes secundus</name>
    <dbReference type="NCBI Taxonomy" id="105785"/>
    <lineage>
        <taxon>Eukaryota</taxon>
        <taxon>Metazoa</taxon>
        <taxon>Ecdysozoa</taxon>
        <taxon>Arthropoda</taxon>
        <taxon>Hexapoda</taxon>
        <taxon>Insecta</taxon>
        <taxon>Pterygota</taxon>
        <taxon>Neoptera</taxon>
        <taxon>Polyneoptera</taxon>
        <taxon>Dictyoptera</taxon>
        <taxon>Blattodea</taxon>
        <taxon>Blattoidea</taxon>
        <taxon>Termitoidae</taxon>
        <taxon>Kalotermitidae</taxon>
        <taxon>Cryptotermitinae</taxon>
        <taxon>Cryptotermes</taxon>
    </lineage>
</organism>
<evidence type="ECO:0000256" key="1">
    <source>
        <dbReference type="ARBA" id="ARBA00004473"/>
    </source>
</evidence>
<evidence type="ECO:0000256" key="8">
    <source>
        <dbReference type="SAM" id="Phobius"/>
    </source>
</evidence>
<name>A0A2J7RS84_9NEOP</name>
<comment type="caution">
    <text evidence="10">The sequence shown here is derived from an EMBL/GenBank/DDBJ whole genome shotgun (WGS) entry which is preliminary data.</text>
</comment>
<evidence type="ECO:0000313" key="11">
    <source>
        <dbReference type="Proteomes" id="UP000235965"/>
    </source>
</evidence>
<evidence type="ECO:0000256" key="5">
    <source>
        <dbReference type="ARBA" id="ARBA00023136"/>
    </source>
</evidence>
<feature type="region of interest" description="Disordered" evidence="7">
    <location>
        <begin position="356"/>
        <end position="381"/>
    </location>
</feature>
<feature type="domain" description="Ima1 N-terminal" evidence="9">
    <location>
        <begin position="36"/>
        <end position="155"/>
    </location>
</feature>
<feature type="transmembrane region" description="Helical" evidence="8">
    <location>
        <begin position="249"/>
        <end position="273"/>
    </location>
</feature>
<keyword evidence="11" id="KW-1185">Reference proteome</keyword>
<dbReference type="InParanoid" id="A0A2J7RS84"/>
<keyword evidence="3 8" id="KW-0812">Transmembrane</keyword>
<feature type="transmembrane region" description="Helical" evidence="8">
    <location>
        <begin position="315"/>
        <end position="337"/>
    </location>
</feature>
<proteinExistence type="inferred from homology"/>
<feature type="compositionally biased region" description="Low complexity" evidence="7">
    <location>
        <begin position="356"/>
        <end position="370"/>
    </location>
</feature>
<dbReference type="AlphaFoldDB" id="A0A2J7RS84"/>
<feature type="compositionally biased region" description="Polar residues" evidence="7">
    <location>
        <begin position="371"/>
        <end position="381"/>
    </location>
</feature>
<accession>A0A2J7RS84</accession>
<keyword evidence="4 8" id="KW-1133">Transmembrane helix</keyword>
<dbReference type="Proteomes" id="UP000235965">
    <property type="component" value="Unassembled WGS sequence"/>
</dbReference>
<feature type="transmembrane region" description="Helical" evidence="8">
    <location>
        <begin position="285"/>
        <end position="303"/>
    </location>
</feature>
<dbReference type="GO" id="GO:0051015">
    <property type="term" value="F:actin filament binding"/>
    <property type="evidence" value="ECO:0007669"/>
    <property type="project" value="TreeGrafter"/>
</dbReference>
<dbReference type="Pfam" id="PF09779">
    <property type="entry name" value="Ima1_N"/>
    <property type="match status" value="1"/>
</dbReference>
<dbReference type="PANTHER" id="PTHR28646">
    <property type="entry name" value="TRANSMEMBRANE PROTEIN 201"/>
    <property type="match status" value="1"/>
</dbReference>
<evidence type="ECO:0000313" key="10">
    <source>
        <dbReference type="EMBL" id="PNF43682.1"/>
    </source>
</evidence>
<dbReference type="InterPro" id="IPR018617">
    <property type="entry name" value="Ima1_N"/>
</dbReference>
<feature type="transmembrane region" description="Helical" evidence="8">
    <location>
        <begin position="6"/>
        <end position="26"/>
    </location>
</feature>
<comment type="similarity">
    <text evidence="2">Belongs to the TMEM201 family.</text>
</comment>
<dbReference type="PANTHER" id="PTHR28646:SF1">
    <property type="entry name" value="TRANSMEMBRANE PROTEIN 201"/>
    <property type="match status" value="1"/>
</dbReference>
<dbReference type="InterPro" id="IPR040041">
    <property type="entry name" value="TMEM201"/>
</dbReference>
<dbReference type="EMBL" id="NEVH01000277">
    <property type="protein sequence ID" value="PNF43682.1"/>
    <property type="molecule type" value="Genomic_DNA"/>
</dbReference>
<feature type="transmembrane region" description="Helical" evidence="8">
    <location>
        <begin position="202"/>
        <end position="222"/>
    </location>
</feature>
<protein>
    <recommendedName>
        <fullName evidence="9">Ima1 N-terminal domain-containing protein</fullName>
    </recommendedName>
</protein>
<dbReference type="GO" id="GO:0005637">
    <property type="term" value="C:nuclear inner membrane"/>
    <property type="evidence" value="ECO:0007669"/>
    <property type="project" value="UniProtKB-SubCell"/>
</dbReference>
<dbReference type="STRING" id="105785.A0A2J7RS84"/>
<dbReference type="GO" id="GO:0030473">
    <property type="term" value="P:nuclear migration along microtubule"/>
    <property type="evidence" value="ECO:0007669"/>
    <property type="project" value="TreeGrafter"/>
</dbReference>
<dbReference type="OrthoDB" id="5966927at2759"/>
<evidence type="ECO:0000256" key="7">
    <source>
        <dbReference type="SAM" id="MobiDB-lite"/>
    </source>
</evidence>
<sequence length="755" mass="84030">MESLAIILSAMACGSVVFITGLSLYFKIRNKFPIRVNCWFCNNNTDVPYRNRNCWDCPHCDQYNGFLPDGSYNKTIPAQHDELLNHPVHAISPRKQSLSDANGNGLCRKCNINQELKVQQLAVFMPINPARYDEEVDEFRHHLERAYRLCSPCEEVLEQTLHKQKSMLPDFRLKQLHNTSLYSKGFMSVLKMKLFQFSWNPVTRYFTAVLAAWFVLAASVHLNKGQFPFPSTIQNSSVWSTLEKVSPQFVSLLLVTLTYEIPFTAFGMVAQFAASSRKKRGKTGIICMCLWILLHVLSWLRTWKKLEKYISLLDFSIAHVAVAFMTLCVCTLDAMMIRRRYTAVKRHNITRKYISPSSSTESSYNLSSISDESPTSVSGNCQQKHLTSTLSSHEDDAKLPEARDFCPINATSYSLHAPLSCHITSASEDDKSEDLGRGLGNLTLGSSSCENWISKKNGVISSFETKVYGQNRCSELFNGNLRNRKRPIIRPSQLSLFKNVTQSSWVAGGYWQSLAHRRDLPVSGPVSQEISAATAFAPLSRSSSQSSGFVSQSSQRGVYDGATSLPNSHTGSICGADIDSFSALSEPISSRTTTPVCYAAARPGTFIDASCYGGPPVITHQAYSVLPQLPMFLPNYGSLPHPQPVPCYYPPQSPRPLSPIWNQSAFSVVPVKQPRTPAADVLSQCSSQDLNENQGSSAKTVVKRECVWRQRTFVSAVRENLFLAILFAGSLLFNVLILVGVMLWNSSTLLSGMLS</sequence>
<evidence type="ECO:0000256" key="6">
    <source>
        <dbReference type="ARBA" id="ARBA00023242"/>
    </source>
</evidence>
<keyword evidence="6" id="KW-0539">Nucleus</keyword>
<keyword evidence="5 8" id="KW-0472">Membrane</keyword>
<evidence type="ECO:0000256" key="2">
    <source>
        <dbReference type="ARBA" id="ARBA00007600"/>
    </source>
</evidence>
<evidence type="ECO:0000256" key="4">
    <source>
        <dbReference type="ARBA" id="ARBA00022989"/>
    </source>
</evidence>
<gene>
    <name evidence="10" type="ORF">B7P43_G15149</name>
</gene>